<comment type="subcellular location">
    <subcellularLocation>
        <location evidence="1 11">Cell outer membrane</location>
        <topology evidence="1 11">Multi-pass membrane protein</topology>
    </subcellularLocation>
</comment>
<evidence type="ECO:0000259" key="16">
    <source>
        <dbReference type="Pfam" id="PF07715"/>
    </source>
</evidence>
<keyword evidence="8 11" id="KW-0472">Membrane</keyword>
<dbReference type="RefSeq" id="WP_341408906.1">
    <property type="nucleotide sequence ID" value="NZ_JBBUTH010000001.1"/>
</dbReference>
<evidence type="ECO:0000256" key="7">
    <source>
        <dbReference type="ARBA" id="ARBA00023077"/>
    </source>
</evidence>
<evidence type="ECO:0000256" key="3">
    <source>
        <dbReference type="ARBA" id="ARBA00022448"/>
    </source>
</evidence>
<gene>
    <name evidence="17" type="ORF">AACH10_03190</name>
</gene>
<evidence type="ECO:0000259" key="15">
    <source>
        <dbReference type="Pfam" id="PF00593"/>
    </source>
</evidence>
<dbReference type="Gene3D" id="2.40.170.20">
    <property type="entry name" value="TonB-dependent receptor, beta-barrel domain"/>
    <property type="match status" value="1"/>
</dbReference>
<dbReference type="Proteomes" id="UP001365405">
    <property type="component" value="Unassembled WGS sequence"/>
</dbReference>
<dbReference type="InterPro" id="IPR036942">
    <property type="entry name" value="Beta-barrel_TonB_sf"/>
</dbReference>
<keyword evidence="5 11" id="KW-0812">Transmembrane</keyword>
<evidence type="ECO:0000256" key="12">
    <source>
        <dbReference type="RuleBase" id="RU003357"/>
    </source>
</evidence>
<keyword evidence="7 12" id="KW-0798">TonB box</keyword>
<evidence type="ECO:0000256" key="14">
    <source>
        <dbReference type="SAM" id="SignalP"/>
    </source>
</evidence>
<evidence type="ECO:0000256" key="13">
    <source>
        <dbReference type="SAM" id="MobiDB-lite"/>
    </source>
</evidence>
<accession>A0ABU9CDG8</accession>
<protein>
    <submittedName>
        <fullName evidence="17">TonB-dependent receptor</fullName>
    </submittedName>
</protein>
<feature type="signal peptide" evidence="14">
    <location>
        <begin position="1"/>
        <end position="24"/>
    </location>
</feature>
<evidence type="ECO:0000256" key="4">
    <source>
        <dbReference type="ARBA" id="ARBA00022452"/>
    </source>
</evidence>
<dbReference type="InterPro" id="IPR037066">
    <property type="entry name" value="Plug_dom_sf"/>
</dbReference>
<evidence type="ECO:0000256" key="8">
    <source>
        <dbReference type="ARBA" id="ARBA00023136"/>
    </source>
</evidence>
<feature type="region of interest" description="Disordered" evidence="13">
    <location>
        <begin position="270"/>
        <end position="289"/>
    </location>
</feature>
<dbReference type="Gene3D" id="2.170.130.10">
    <property type="entry name" value="TonB-dependent receptor, plug domain"/>
    <property type="match status" value="1"/>
</dbReference>
<evidence type="ECO:0000256" key="10">
    <source>
        <dbReference type="ARBA" id="ARBA00023237"/>
    </source>
</evidence>
<dbReference type="InterPro" id="IPR000531">
    <property type="entry name" value="Beta-barrel_TonB"/>
</dbReference>
<evidence type="ECO:0000313" key="18">
    <source>
        <dbReference type="Proteomes" id="UP001365405"/>
    </source>
</evidence>
<evidence type="ECO:0000256" key="11">
    <source>
        <dbReference type="PROSITE-ProRule" id="PRU01360"/>
    </source>
</evidence>
<dbReference type="PANTHER" id="PTHR30069">
    <property type="entry name" value="TONB-DEPENDENT OUTER MEMBRANE RECEPTOR"/>
    <property type="match status" value="1"/>
</dbReference>
<dbReference type="InterPro" id="IPR012910">
    <property type="entry name" value="Plug_dom"/>
</dbReference>
<keyword evidence="9 17" id="KW-0675">Receptor</keyword>
<comment type="caution">
    <text evidence="17">The sequence shown here is derived from an EMBL/GenBank/DDBJ whole genome shotgun (WGS) entry which is preliminary data.</text>
</comment>
<dbReference type="SUPFAM" id="SSF56935">
    <property type="entry name" value="Porins"/>
    <property type="match status" value="1"/>
</dbReference>
<keyword evidence="4 11" id="KW-1134">Transmembrane beta strand</keyword>
<evidence type="ECO:0000256" key="2">
    <source>
        <dbReference type="ARBA" id="ARBA00009810"/>
    </source>
</evidence>
<proteinExistence type="inferred from homology"/>
<keyword evidence="10 11" id="KW-0998">Cell outer membrane</keyword>
<evidence type="ECO:0000256" key="1">
    <source>
        <dbReference type="ARBA" id="ARBA00004571"/>
    </source>
</evidence>
<organism evidence="17 18">
    <name type="scientific">Pseudaquabacterium inlustre</name>
    <dbReference type="NCBI Taxonomy" id="2984192"/>
    <lineage>
        <taxon>Bacteria</taxon>
        <taxon>Pseudomonadati</taxon>
        <taxon>Pseudomonadota</taxon>
        <taxon>Betaproteobacteria</taxon>
        <taxon>Burkholderiales</taxon>
        <taxon>Sphaerotilaceae</taxon>
        <taxon>Pseudaquabacterium</taxon>
    </lineage>
</organism>
<feature type="domain" description="TonB-dependent receptor plug" evidence="16">
    <location>
        <begin position="62"/>
        <end position="170"/>
    </location>
</feature>
<keyword evidence="6 14" id="KW-0732">Signal</keyword>
<dbReference type="PANTHER" id="PTHR30069:SF29">
    <property type="entry name" value="HEMOGLOBIN AND HEMOGLOBIN-HAPTOGLOBIN-BINDING PROTEIN 1-RELATED"/>
    <property type="match status" value="1"/>
</dbReference>
<dbReference type="PROSITE" id="PS52016">
    <property type="entry name" value="TONB_DEPENDENT_REC_3"/>
    <property type="match status" value="1"/>
</dbReference>
<keyword evidence="18" id="KW-1185">Reference proteome</keyword>
<dbReference type="InterPro" id="IPR039426">
    <property type="entry name" value="TonB-dep_rcpt-like"/>
</dbReference>
<name>A0ABU9CDG8_9BURK</name>
<evidence type="ECO:0000313" key="17">
    <source>
        <dbReference type="EMBL" id="MEK8049235.1"/>
    </source>
</evidence>
<dbReference type="EMBL" id="JBBUTH010000001">
    <property type="protein sequence ID" value="MEK8049235.1"/>
    <property type="molecule type" value="Genomic_DNA"/>
</dbReference>
<feature type="chain" id="PRO_5045963161" evidence="14">
    <location>
        <begin position="25"/>
        <end position="699"/>
    </location>
</feature>
<dbReference type="Pfam" id="PF07715">
    <property type="entry name" value="Plug"/>
    <property type="match status" value="1"/>
</dbReference>
<feature type="domain" description="TonB-dependent receptor-like beta-barrel" evidence="15">
    <location>
        <begin position="239"/>
        <end position="665"/>
    </location>
</feature>
<evidence type="ECO:0000256" key="6">
    <source>
        <dbReference type="ARBA" id="ARBA00022729"/>
    </source>
</evidence>
<keyword evidence="3 11" id="KW-0813">Transport</keyword>
<reference evidence="17 18" key="1">
    <citation type="submission" date="2024-04" db="EMBL/GenBank/DDBJ databases">
        <title>Novel species of the genus Ideonella isolated from streams.</title>
        <authorList>
            <person name="Lu H."/>
        </authorList>
    </citation>
    <scope>NUCLEOTIDE SEQUENCE [LARGE SCALE GENOMIC DNA]</scope>
    <source>
        <strain evidence="17 18">DXS22W</strain>
    </source>
</reference>
<evidence type="ECO:0000256" key="5">
    <source>
        <dbReference type="ARBA" id="ARBA00022692"/>
    </source>
</evidence>
<dbReference type="Pfam" id="PF00593">
    <property type="entry name" value="TonB_dep_Rec_b-barrel"/>
    <property type="match status" value="1"/>
</dbReference>
<evidence type="ECO:0000256" key="9">
    <source>
        <dbReference type="ARBA" id="ARBA00023170"/>
    </source>
</evidence>
<comment type="similarity">
    <text evidence="2 11 12">Belongs to the TonB-dependent receptor family.</text>
</comment>
<sequence>MTSRSLLHPVLALAGLALLPAAQAQTAVAAAAASAASATAEPAFDIGRVTITGLRRGPLSSRSLLTSVDVLHADVLAEQSVQATWELFTLAPGALLTHFNQGTTSGKVAMRGFNGEGNVNAVKLLVDGIPSNSNDGNMPFLDAVFPLELQAIEIVRGTNDARHGLHSIAGNIDLVTRRGGNGTQARLGLGAFNSQDLQLAHAVEVAAGGGTLQQNYFIGHKRTDGWRDHSDSRKTTLAAQIGWKTAGLRMGVSARHFTHDAQEPGYLTDAEAYSAPRSSLPVSATDGGERRADQLAGHLDWQGSDGRGGTVDAALRLYLNRFADTRWVRFSAAASQQERVADETHTGLRATISWRPGAALRQGLHGLAIEGGLDHEHQDDRSLRYLSTLRVRTSQTRDQAWTLDITGAYVQAVVQPSATLKLVPGWRVEHIGGHFENRLSGATAQANDFGLIQQPKFSAVWTPHGDASLYANWGRTFQVGVGSGTFKIPPRVADLKPSTNTGWELGGTWRPAAWIDGRLAGWQQTATDEVARRLNDPSGDSDNLGATRRRGIDLQLGLRPADTLDGWLALTWQKGVIVTPDPNAPATAGKEIDHVPRRLLNGGVDWRPLAGWKFTASVQGQGAYHLTNTNTTGRYGAYTVLNLGATWDVVKQTARALRLEAQLRNATDRATEYVWHDGTQALHSPGAPRALYVGVSASL</sequence>